<dbReference type="InterPro" id="IPR001371">
    <property type="entry name" value="Glyco_hydro_14B_pln"/>
</dbReference>
<dbReference type="InterPro" id="IPR017853">
    <property type="entry name" value="GH"/>
</dbReference>
<evidence type="ECO:0000256" key="10">
    <source>
        <dbReference type="RuleBase" id="RU000509"/>
    </source>
</evidence>
<keyword evidence="7 10" id="KW-0624">Polysaccharide degradation</keyword>
<dbReference type="PANTHER" id="PTHR31352">
    <property type="entry name" value="BETA-AMYLASE 1, CHLOROPLASTIC"/>
    <property type="match status" value="1"/>
</dbReference>
<evidence type="ECO:0000313" key="11">
    <source>
        <dbReference type="EMBL" id="KAJ4773682.1"/>
    </source>
</evidence>
<sequence>MALSASSPLLIPHTSRPPKPLTFGLPKPHLVVPPHREVMIKGSLQGSFLPGANPATAFSRFTASATSGEEETVTKKDYVPIYVMLPLGVVNSNCEVADPDTLIKDLKLLKSIGIDGVMVDIWWGIVEPKPLDYNWTGYKNLFEIIKRLNLKLQVVMSFHKCGGNVGDDVTIPLPSWIREVGANNPDIFFTDKHGNRNTECLSWGIDLERVLRGRTALQVYYDFMASFRAEMDSFFEDDLISEIEIGMGPCGELRFPSYPMEFGWTFPGIGEFECYDRYLMDKLRIAARETGQPSWGNAPNDEWSYNSVPQDTDFFCDGGEYDGFYGRFFLGWYSGVLVEHANHVLHVAKLAFHGSSLAVKVSGVHWLYKTRSHAAELTTGFYNPSNRDGYSVITKMLKMNDVALNFTCVELVTANQPPEALSDPEALVWQVLNTAWDAGIEISSENALPCYSRDGFEKILKIAKPLDDPRGRHLRSFTYLRLSSDLFEKNNWSEFKRFVKKMHNDRFVREGVYKKEEENEDDLVG</sequence>
<gene>
    <name evidence="11" type="ORF">LUZ62_057939</name>
</gene>
<keyword evidence="5 10" id="KW-0119">Carbohydrate metabolism</keyword>
<dbReference type="EMBL" id="JAMFTS010000003">
    <property type="protein sequence ID" value="KAJ4773682.1"/>
    <property type="molecule type" value="Genomic_DNA"/>
</dbReference>
<dbReference type="SUPFAM" id="SSF51445">
    <property type="entry name" value="(Trans)glycosidases"/>
    <property type="match status" value="1"/>
</dbReference>
<feature type="binding site" evidence="9">
    <location>
        <position position="365"/>
    </location>
    <ligand>
        <name>substrate</name>
    </ligand>
</feature>
<evidence type="ECO:0000256" key="4">
    <source>
        <dbReference type="ARBA" id="ARBA00022801"/>
    </source>
</evidence>
<name>A0AAV8E4J3_9POAL</name>
<dbReference type="AlphaFoldDB" id="A0AAV8E4J3"/>
<comment type="caution">
    <text evidence="11">The sequence shown here is derived from an EMBL/GenBank/DDBJ whole genome shotgun (WGS) entry which is preliminary data.</text>
</comment>
<keyword evidence="4 10" id="KW-0378">Hydrolase</keyword>
<feature type="binding site" evidence="9">
    <location>
        <position position="159"/>
    </location>
    <ligand>
        <name>substrate</name>
    </ligand>
</feature>
<feature type="binding site" evidence="9">
    <location>
        <position position="120"/>
    </location>
    <ligand>
        <name>substrate</name>
    </ligand>
</feature>
<dbReference type="Proteomes" id="UP001140206">
    <property type="component" value="Chromosome 3"/>
</dbReference>
<dbReference type="Gene3D" id="3.20.20.80">
    <property type="entry name" value="Glycosidases"/>
    <property type="match status" value="1"/>
</dbReference>
<keyword evidence="12" id="KW-1185">Reference proteome</keyword>
<organism evidence="11 12">
    <name type="scientific">Rhynchospora pubera</name>
    <dbReference type="NCBI Taxonomy" id="906938"/>
    <lineage>
        <taxon>Eukaryota</taxon>
        <taxon>Viridiplantae</taxon>
        <taxon>Streptophyta</taxon>
        <taxon>Embryophyta</taxon>
        <taxon>Tracheophyta</taxon>
        <taxon>Spermatophyta</taxon>
        <taxon>Magnoliopsida</taxon>
        <taxon>Liliopsida</taxon>
        <taxon>Poales</taxon>
        <taxon>Cyperaceae</taxon>
        <taxon>Cyperoideae</taxon>
        <taxon>Rhynchosporeae</taxon>
        <taxon>Rhynchospora</taxon>
    </lineage>
</organism>
<feature type="binding site" evidence="9">
    <location>
        <position position="360"/>
    </location>
    <ligand>
        <name>substrate</name>
    </ligand>
</feature>
<protein>
    <recommendedName>
        <fullName evidence="3 10">Beta-amylase</fullName>
        <ecNumber evidence="3 10">3.2.1.2</ecNumber>
    </recommendedName>
</protein>
<dbReference type="PROSITE" id="PS00506">
    <property type="entry name" value="BETA_AMYLASE_1"/>
    <property type="match status" value="1"/>
</dbReference>
<dbReference type="PRINTS" id="PR00750">
    <property type="entry name" value="BETAAMYLASE"/>
</dbReference>
<evidence type="ECO:0000256" key="8">
    <source>
        <dbReference type="PIRSR" id="PIRSR601554-1"/>
    </source>
</evidence>
<dbReference type="InterPro" id="IPR018238">
    <property type="entry name" value="Glyco_hydro_14_CS"/>
</dbReference>
<evidence type="ECO:0000313" key="12">
    <source>
        <dbReference type="Proteomes" id="UP001140206"/>
    </source>
</evidence>
<reference evidence="11" key="1">
    <citation type="submission" date="2022-08" db="EMBL/GenBank/DDBJ databases">
        <authorList>
            <person name="Marques A."/>
        </authorList>
    </citation>
    <scope>NUCLEOTIDE SEQUENCE</scope>
    <source>
        <strain evidence="11">RhyPub2mFocal</strain>
        <tissue evidence="11">Leaves</tissue>
    </source>
</reference>
<evidence type="ECO:0000256" key="7">
    <source>
        <dbReference type="ARBA" id="ARBA00023326"/>
    </source>
</evidence>
<evidence type="ECO:0000256" key="6">
    <source>
        <dbReference type="ARBA" id="ARBA00023295"/>
    </source>
</evidence>
<evidence type="ECO:0000256" key="3">
    <source>
        <dbReference type="ARBA" id="ARBA00012594"/>
    </source>
</evidence>
<feature type="active site" description="Proton acceptor" evidence="8">
    <location>
        <position position="445"/>
    </location>
</feature>
<evidence type="ECO:0000256" key="1">
    <source>
        <dbReference type="ARBA" id="ARBA00000546"/>
    </source>
</evidence>
<comment type="catalytic activity">
    <reaction evidence="1 10">
        <text>Hydrolysis of (1-&gt;4)-alpha-D-glucosidic linkages in polysaccharides so as to remove successive maltose units from the non-reducing ends of the chains.</text>
        <dbReference type="EC" id="3.2.1.2"/>
    </reaction>
</comment>
<evidence type="ECO:0000256" key="5">
    <source>
        <dbReference type="ARBA" id="ARBA00023277"/>
    </source>
</evidence>
<accession>A0AAV8E4J3</accession>
<comment type="similarity">
    <text evidence="2 10">Belongs to the glycosyl hydrolase 14 family.</text>
</comment>
<keyword evidence="6 10" id="KW-0326">Glycosidase</keyword>
<feature type="binding site" evidence="9">
    <location>
        <position position="167"/>
    </location>
    <ligand>
        <name>substrate</name>
    </ligand>
</feature>
<proteinExistence type="inferred from homology"/>
<dbReference type="Pfam" id="PF01373">
    <property type="entry name" value="Glyco_hydro_14"/>
    <property type="match status" value="1"/>
</dbReference>
<dbReference type="GO" id="GO:0000272">
    <property type="term" value="P:polysaccharide catabolic process"/>
    <property type="evidence" value="ECO:0007669"/>
    <property type="project" value="UniProtKB-KW"/>
</dbReference>
<feature type="binding site" evidence="9">
    <location>
        <position position="481"/>
    </location>
    <ligand>
        <name>substrate</name>
    </ligand>
</feature>
<feature type="binding site" evidence="9">
    <location>
        <position position="407"/>
    </location>
    <ligand>
        <name>substrate</name>
    </ligand>
</feature>
<feature type="binding site" evidence="9">
    <location>
        <begin position="446"/>
        <end position="447"/>
    </location>
    <ligand>
        <name>substrate</name>
    </ligand>
</feature>
<evidence type="ECO:0000256" key="9">
    <source>
        <dbReference type="PIRSR" id="PIRSR601554-2"/>
    </source>
</evidence>
<feature type="active site" description="Proton donor" evidence="8">
    <location>
        <position position="252"/>
    </location>
</feature>
<dbReference type="GO" id="GO:0016161">
    <property type="term" value="F:beta-amylase activity"/>
    <property type="evidence" value="ECO:0007669"/>
    <property type="project" value="UniProtKB-EC"/>
</dbReference>
<dbReference type="PANTHER" id="PTHR31352:SF47">
    <property type="entry name" value="BETA-AMYLASE 7"/>
    <property type="match status" value="1"/>
</dbReference>
<dbReference type="EC" id="3.2.1.2" evidence="3 10"/>
<evidence type="ECO:0000256" key="2">
    <source>
        <dbReference type="ARBA" id="ARBA00005652"/>
    </source>
</evidence>
<dbReference type="PRINTS" id="PR00842">
    <property type="entry name" value="GLHYDLASE14B"/>
</dbReference>
<dbReference type="InterPro" id="IPR001554">
    <property type="entry name" value="Glyco_hydro_14"/>
</dbReference>